<organism evidence="4 5">
    <name type="scientific">Paenibacillus athensensis</name>
    <dbReference type="NCBI Taxonomy" id="1967502"/>
    <lineage>
        <taxon>Bacteria</taxon>
        <taxon>Bacillati</taxon>
        <taxon>Bacillota</taxon>
        <taxon>Bacilli</taxon>
        <taxon>Bacillales</taxon>
        <taxon>Paenibacillaceae</taxon>
        <taxon>Paenibacillus</taxon>
    </lineage>
</organism>
<reference evidence="4 5" key="1">
    <citation type="submission" date="2017-03" db="EMBL/GenBank/DDBJ databases">
        <title>Isolation of Levoglucosan Utilizing Bacteria.</title>
        <authorList>
            <person name="Arya A.S."/>
        </authorList>
    </citation>
    <scope>NUCLEOTIDE SEQUENCE [LARGE SCALE GENOMIC DNA]</scope>
    <source>
        <strain evidence="4 5">MEC069</strain>
    </source>
</reference>
<evidence type="ECO:0000313" key="4">
    <source>
        <dbReference type="EMBL" id="TFE90901.1"/>
    </source>
</evidence>
<accession>A0A4Y8Q8J4</accession>
<dbReference type="CDD" id="cd04301">
    <property type="entry name" value="NAT_SF"/>
    <property type="match status" value="1"/>
</dbReference>
<dbReference type="SUPFAM" id="SSF55729">
    <property type="entry name" value="Acyl-CoA N-acyltransferases (Nat)"/>
    <property type="match status" value="1"/>
</dbReference>
<proteinExistence type="predicted"/>
<dbReference type="PROSITE" id="PS51186">
    <property type="entry name" value="GNAT"/>
    <property type="match status" value="1"/>
</dbReference>
<feature type="domain" description="N-acetyltransferase" evidence="3">
    <location>
        <begin position="4"/>
        <end position="156"/>
    </location>
</feature>
<evidence type="ECO:0000256" key="2">
    <source>
        <dbReference type="ARBA" id="ARBA00023315"/>
    </source>
</evidence>
<dbReference type="OrthoDB" id="9792929at2"/>
<keyword evidence="1 4" id="KW-0808">Transferase</keyword>
<dbReference type="PANTHER" id="PTHR43877:SF1">
    <property type="entry name" value="ACETYLTRANSFERASE"/>
    <property type="match status" value="1"/>
</dbReference>
<evidence type="ECO:0000259" key="3">
    <source>
        <dbReference type="PROSITE" id="PS51186"/>
    </source>
</evidence>
<dbReference type="Gene3D" id="3.40.630.30">
    <property type="match status" value="1"/>
</dbReference>
<evidence type="ECO:0000313" key="5">
    <source>
        <dbReference type="Proteomes" id="UP000298246"/>
    </source>
</evidence>
<keyword evidence="5" id="KW-1185">Reference proteome</keyword>
<dbReference type="GO" id="GO:0016747">
    <property type="term" value="F:acyltransferase activity, transferring groups other than amino-acyl groups"/>
    <property type="evidence" value="ECO:0007669"/>
    <property type="project" value="InterPro"/>
</dbReference>
<sequence>MAQVTVRETKAEDVPQLRELMITYIVDFYQWRRPEDGKLDALIDMLLEKQRGVQFVAESGGKLVGFATLYFTFSTLRTGPITVMNDLYVEPAWRGQGAAQKLFQACKGYSARHGYERMTWQTASDNDRAQKFYENMGGELGGWLSYSINPTIGLGD</sequence>
<evidence type="ECO:0000256" key="1">
    <source>
        <dbReference type="ARBA" id="ARBA00022679"/>
    </source>
</evidence>
<dbReference type="InterPro" id="IPR016181">
    <property type="entry name" value="Acyl_CoA_acyltransferase"/>
</dbReference>
<name>A0A4Y8Q8J4_9BACL</name>
<dbReference type="InterPro" id="IPR000182">
    <property type="entry name" value="GNAT_dom"/>
</dbReference>
<dbReference type="InterPro" id="IPR050832">
    <property type="entry name" value="Bact_Acetyltransf"/>
</dbReference>
<dbReference type="Pfam" id="PF00583">
    <property type="entry name" value="Acetyltransf_1"/>
    <property type="match status" value="1"/>
</dbReference>
<gene>
    <name evidence="4" type="ORF">B5M42_03490</name>
</gene>
<dbReference type="AlphaFoldDB" id="A0A4Y8Q8J4"/>
<dbReference type="PANTHER" id="PTHR43877">
    <property type="entry name" value="AMINOALKYLPHOSPHONATE N-ACETYLTRANSFERASE-RELATED-RELATED"/>
    <property type="match status" value="1"/>
</dbReference>
<dbReference type="RefSeq" id="WP_134749776.1">
    <property type="nucleotide sequence ID" value="NZ_MYFO02000007.1"/>
</dbReference>
<dbReference type="Proteomes" id="UP000298246">
    <property type="component" value="Unassembled WGS sequence"/>
</dbReference>
<comment type="caution">
    <text evidence="4">The sequence shown here is derived from an EMBL/GenBank/DDBJ whole genome shotgun (WGS) entry which is preliminary data.</text>
</comment>
<keyword evidence="2" id="KW-0012">Acyltransferase</keyword>
<dbReference type="EMBL" id="MYFO01000003">
    <property type="protein sequence ID" value="TFE90901.1"/>
    <property type="molecule type" value="Genomic_DNA"/>
</dbReference>
<protein>
    <submittedName>
        <fullName evidence="4">GNAT family N-acetyltransferase</fullName>
    </submittedName>
</protein>